<accession>X0KY11</accession>
<dbReference type="InterPro" id="IPR029058">
    <property type="entry name" value="AB_hydrolase_fold"/>
</dbReference>
<dbReference type="OrthoDB" id="539213at2759"/>
<dbReference type="InterPro" id="IPR027417">
    <property type="entry name" value="P-loop_NTPase"/>
</dbReference>
<dbReference type="Proteomes" id="UP000030701">
    <property type="component" value="Unassembled WGS sequence"/>
</dbReference>
<reference evidence="3" key="1">
    <citation type="submission" date="2011-11" db="EMBL/GenBank/DDBJ databases">
        <title>The Genome Sequence of Fusarium oxysporum Cotton.</title>
        <authorList>
            <consortium name="The Broad Institute Genome Sequencing Platform"/>
            <person name="Ma L.-J."/>
            <person name="Gale L.R."/>
            <person name="Schwartz D.C."/>
            <person name="Zhou S."/>
            <person name="Corby-Kistler H."/>
            <person name="Young S.K."/>
            <person name="Zeng Q."/>
            <person name="Gargeya S."/>
            <person name="Fitzgerald M."/>
            <person name="Haas B."/>
            <person name="Abouelleil A."/>
            <person name="Alvarado L."/>
            <person name="Arachchi H.M."/>
            <person name="Berlin A."/>
            <person name="Brown A."/>
            <person name="Chapman S.B."/>
            <person name="Chen Z."/>
            <person name="Dunbar C."/>
            <person name="Freedman E."/>
            <person name="Gearin G."/>
            <person name="Goldberg J."/>
            <person name="Griggs A."/>
            <person name="Gujja S."/>
            <person name="Heiman D."/>
            <person name="Howarth C."/>
            <person name="Larson L."/>
            <person name="Lui A."/>
            <person name="MacDonald P.J.P."/>
            <person name="Montmayeur A."/>
            <person name="Murphy C."/>
            <person name="Neiman D."/>
            <person name="Pearson M."/>
            <person name="Priest M."/>
            <person name="Roberts A."/>
            <person name="Saif S."/>
            <person name="Shea T."/>
            <person name="Shenoy N."/>
            <person name="Sisk P."/>
            <person name="Stolte C."/>
            <person name="Sykes S."/>
            <person name="Wortman J."/>
            <person name="Nusbaum C."/>
            <person name="Birren B."/>
        </authorList>
    </citation>
    <scope>NUCLEOTIDE SEQUENCE [LARGE SCALE GENOMIC DNA]</scope>
    <source>
        <strain evidence="3">25433</strain>
    </source>
</reference>
<dbReference type="Gene3D" id="3.40.50.300">
    <property type="entry name" value="P-loop containing nucleotide triphosphate hydrolases"/>
    <property type="match status" value="1"/>
</dbReference>
<dbReference type="InterPro" id="IPR056884">
    <property type="entry name" value="NPHP3-like_N"/>
</dbReference>
<keyword evidence="1" id="KW-0677">Repeat</keyword>
<dbReference type="PANTHER" id="PTHR10039">
    <property type="entry name" value="AMELOGENIN"/>
    <property type="match status" value="1"/>
</dbReference>
<evidence type="ECO:0000313" key="3">
    <source>
        <dbReference type="EMBL" id="EXM13566.1"/>
    </source>
</evidence>
<feature type="domain" description="NACHT" evidence="2">
    <location>
        <begin position="323"/>
        <end position="475"/>
    </location>
</feature>
<gene>
    <name evidence="3" type="ORF">FOTG_17988</name>
</gene>
<dbReference type="Pfam" id="PF24883">
    <property type="entry name" value="NPHP3_N"/>
    <property type="match status" value="1"/>
</dbReference>
<evidence type="ECO:0000256" key="1">
    <source>
        <dbReference type="ARBA" id="ARBA00022737"/>
    </source>
</evidence>
<dbReference type="EMBL" id="KK035272">
    <property type="protein sequence ID" value="EXM13566.1"/>
    <property type="molecule type" value="Genomic_DNA"/>
</dbReference>
<reference evidence="3" key="2">
    <citation type="submission" date="2014-03" db="EMBL/GenBank/DDBJ databases">
        <title>The Genome Annotation of Fusarium oxysporum Cotton.</title>
        <authorList>
            <consortium name="The Broad Institute Genomics Platform"/>
            <person name="Ma L.-J."/>
            <person name="Corby-Kistler H."/>
            <person name="Broz K."/>
            <person name="Gale L.R."/>
            <person name="Jonkers W."/>
            <person name="O'Donnell K."/>
            <person name="Ploetz R."/>
            <person name="Steinberg C."/>
            <person name="Schwartz D.C."/>
            <person name="VanEtten H."/>
            <person name="Zhou S."/>
            <person name="Young S.K."/>
            <person name="Zeng Q."/>
            <person name="Gargeya S."/>
            <person name="Fitzgerald M."/>
            <person name="Abouelleil A."/>
            <person name="Alvarado L."/>
            <person name="Chapman S.B."/>
            <person name="Gainer-Dewar J."/>
            <person name="Goldberg J."/>
            <person name="Griggs A."/>
            <person name="Gujja S."/>
            <person name="Hansen M."/>
            <person name="Howarth C."/>
            <person name="Imamovic A."/>
            <person name="Ireland A."/>
            <person name="Larimer J."/>
            <person name="McCowan C."/>
            <person name="Murphy C."/>
            <person name="Pearson M."/>
            <person name="Poon T.W."/>
            <person name="Priest M."/>
            <person name="Roberts A."/>
            <person name="Saif S."/>
            <person name="Shea T."/>
            <person name="Sykes S."/>
            <person name="Wortman J."/>
            <person name="Nusbaum C."/>
            <person name="Birren B."/>
        </authorList>
    </citation>
    <scope>NUCLEOTIDE SEQUENCE</scope>
    <source>
        <strain evidence="3">25433</strain>
    </source>
</reference>
<sequence length="486" mass="54147">MDDLTGLQLIAQGTSWTDRALDIITIHGLQGYETWEYPTHGLGDSSKTVFWVRDFLPKDLPSARIFTYHYLSTAFCDGQGITQAADKLLNKLKNLQADNIERSRPLVFICHSVGGLLLQCALNKAFDNKGDTALNKIITATQGIIFLGTPNPTSELDISVSRIAAASETTRSIMVDTQFMAQVLVRFASLSQYNPPWRVVHCYEELPLPGTDFRVVDPSQEESWALPQLSLYSHHLDLCRFRTQNDVSYIKVLQSLRNITSGLGRSVVDKIEVQTTLSSVEHEVLESLETEDTSANIRDASPGTCDWILKHNTYKSWLAKPSQPLWITGKAGTGKSTLMKHIIEACRLEHTSSQAVVSYFFSAGSANHSVVSLLSSLLHQLLKTTPSTRSFEIFSKFHHRGEHEISDSARDIDILMESLLLLADKSTAQGDSIFFIIDALDECADPSKLVTLLWRLNDLNPSRKLRICISSRPSSFRARRGNSFGG</sequence>
<dbReference type="AlphaFoldDB" id="X0KY11"/>
<protein>
    <recommendedName>
        <fullName evidence="2">NACHT domain-containing protein</fullName>
    </recommendedName>
</protein>
<dbReference type="HOGENOM" id="CLU_044098_0_0_1"/>
<proteinExistence type="predicted"/>
<name>X0KY11_FUSOX</name>
<dbReference type="InterPro" id="IPR007111">
    <property type="entry name" value="NACHT_NTPase"/>
</dbReference>
<evidence type="ECO:0000259" key="2">
    <source>
        <dbReference type="PROSITE" id="PS50837"/>
    </source>
</evidence>
<dbReference type="PROSITE" id="PS50837">
    <property type="entry name" value="NACHT"/>
    <property type="match status" value="1"/>
</dbReference>
<dbReference type="Gene3D" id="3.40.50.1820">
    <property type="entry name" value="alpha/beta hydrolase"/>
    <property type="match status" value="1"/>
</dbReference>
<dbReference type="PANTHER" id="PTHR10039:SF5">
    <property type="entry name" value="NACHT DOMAIN-CONTAINING PROTEIN"/>
    <property type="match status" value="1"/>
</dbReference>
<organism evidence="3">
    <name type="scientific">Fusarium oxysporum f. sp. vasinfectum 25433</name>
    <dbReference type="NCBI Taxonomy" id="1089449"/>
    <lineage>
        <taxon>Eukaryota</taxon>
        <taxon>Fungi</taxon>
        <taxon>Dikarya</taxon>
        <taxon>Ascomycota</taxon>
        <taxon>Pezizomycotina</taxon>
        <taxon>Sordariomycetes</taxon>
        <taxon>Hypocreomycetidae</taxon>
        <taxon>Hypocreales</taxon>
        <taxon>Nectriaceae</taxon>
        <taxon>Fusarium</taxon>
        <taxon>Fusarium oxysporum species complex</taxon>
    </lineage>
</organism>
<dbReference type="SUPFAM" id="SSF53474">
    <property type="entry name" value="alpha/beta-Hydrolases"/>
    <property type="match status" value="1"/>
</dbReference>
<dbReference type="SUPFAM" id="SSF52540">
    <property type="entry name" value="P-loop containing nucleoside triphosphate hydrolases"/>
    <property type="match status" value="1"/>
</dbReference>